<evidence type="ECO:0000313" key="3">
    <source>
        <dbReference type="Proteomes" id="UP000322110"/>
    </source>
</evidence>
<accession>A0A5B2TKG0</accession>
<reference evidence="2 3" key="1">
    <citation type="journal article" date="2015" name="Int. J. Syst. Evol. Microbiol.">
        <title>Roseomonas oryzae sp. nov., isolated from paddy rhizosphere soil.</title>
        <authorList>
            <person name="Ramaprasad E.V."/>
            <person name="Sasikala Ch."/>
            <person name="Ramana Ch.V."/>
        </authorList>
    </citation>
    <scope>NUCLEOTIDE SEQUENCE [LARGE SCALE GENOMIC DNA]</scope>
    <source>
        <strain evidence="2 3">KCTC 42542</strain>
    </source>
</reference>
<name>A0A5B2TKG0_9PROT</name>
<gene>
    <name evidence="2" type="ORF">F0Q34_02800</name>
</gene>
<evidence type="ECO:0000256" key="1">
    <source>
        <dbReference type="SAM" id="MobiDB-lite"/>
    </source>
</evidence>
<evidence type="ECO:0000313" key="2">
    <source>
        <dbReference type="EMBL" id="KAA2214644.1"/>
    </source>
</evidence>
<organism evidence="2 3">
    <name type="scientific">Teichococcus oryzae</name>
    <dbReference type="NCBI Taxonomy" id="1608942"/>
    <lineage>
        <taxon>Bacteria</taxon>
        <taxon>Pseudomonadati</taxon>
        <taxon>Pseudomonadota</taxon>
        <taxon>Alphaproteobacteria</taxon>
        <taxon>Acetobacterales</taxon>
        <taxon>Roseomonadaceae</taxon>
        <taxon>Roseomonas</taxon>
    </lineage>
</organism>
<keyword evidence="3" id="KW-1185">Reference proteome</keyword>
<comment type="caution">
    <text evidence="2">The sequence shown here is derived from an EMBL/GenBank/DDBJ whole genome shotgun (WGS) entry which is preliminary data.</text>
</comment>
<protein>
    <submittedName>
        <fullName evidence="2">Uncharacterized protein</fullName>
    </submittedName>
</protein>
<dbReference type="EMBL" id="VUKA01000001">
    <property type="protein sequence ID" value="KAA2214644.1"/>
    <property type="molecule type" value="Genomic_DNA"/>
</dbReference>
<dbReference type="AlphaFoldDB" id="A0A5B2TKG0"/>
<proteinExistence type="predicted"/>
<dbReference type="RefSeq" id="WP_149810599.1">
    <property type="nucleotide sequence ID" value="NZ_VUKA01000001.1"/>
</dbReference>
<sequence>MNAASSRKLPGPAMNVKGVPSASILVPRQKRQGQRKGSINHLSVEILFLILNLKGRFSDWPSMLPSGRGGNITAVAGGDKLRDLLSSATPLPAFTSNNERLARLSRRPIEALRRQVHGP</sequence>
<feature type="region of interest" description="Disordered" evidence="1">
    <location>
        <begin position="1"/>
        <end position="37"/>
    </location>
</feature>
<dbReference type="Proteomes" id="UP000322110">
    <property type="component" value="Unassembled WGS sequence"/>
</dbReference>